<gene>
    <name evidence="1" type="ORF">B0H16DRAFT_1572596</name>
</gene>
<accession>A0AAD7MXP4</accession>
<sequence>MTHLFRAAEMGTEGFTGKGRRAVASVDLRYVSNIVISTPPQWIISIFLRRPFLVRKYSSSAVSKFSVSSFSPYCRITRPPPSPCSVPLDVALPVGAGARYRSRNRADMVAPLAPHSAAIPATLRMPWGRPTCATHSSRTGSGCIEYSGGSRRSRVREVPIDLPACPLASADVPAPAVVRICLRRSATLAGSHTGPGAGYWHP</sequence>
<comment type="caution">
    <text evidence="1">The sequence shown here is derived from an EMBL/GenBank/DDBJ whole genome shotgun (WGS) entry which is preliminary data.</text>
</comment>
<protein>
    <submittedName>
        <fullName evidence="1">Uncharacterized protein</fullName>
    </submittedName>
</protein>
<dbReference type="EMBL" id="JARKIB010000118">
    <property type="protein sequence ID" value="KAJ7737107.1"/>
    <property type="molecule type" value="Genomic_DNA"/>
</dbReference>
<evidence type="ECO:0000313" key="1">
    <source>
        <dbReference type="EMBL" id="KAJ7737107.1"/>
    </source>
</evidence>
<keyword evidence="2" id="KW-1185">Reference proteome</keyword>
<dbReference type="Proteomes" id="UP001215598">
    <property type="component" value="Unassembled WGS sequence"/>
</dbReference>
<reference evidence="1" key="1">
    <citation type="submission" date="2023-03" db="EMBL/GenBank/DDBJ databases">
        <title>Massive genome expansion in bonnet fungi (Mycena s.s.) driven by repeated elements and novel gene families across ecological guilds.</title>
        <authorList>
            <consortium name="Lawrence Berkeley National Laboratory"/>
            <person name="Harder C.B."/>
            <person name="Miyauchi S."/>
            <person name="Viragh M."/>
            <person name="Kuo A."/>
            <person name="Thoen E."/>
            <person name="Andreopoulos B."/>
            <person name="Lu D."/>
            <person name="Skrede I."/>
            <person name="Drula E."/>
            <person name="Henrissat B."/>
            <person name="Morin E."/>
            <person name="Kohler A."/>
            <person name="Barry K."/>
            <person name="LaButti K."/>
            <person name="Morin E."/>
            <person name="Salamov A."/>
            <person name="Lipzen A."/>
            <person name="Mereny Z."/>
            <person name="Hegedus B."/>
            <person name="Baldrian P."/>
            <person name="Stursova M."/>
            <person name="Weitz H."/>
            <person name="Taylor A."/>
            <person name="Grigoriev I.V."/>
            <person name="Nagy L.G."/>
            <person name="Martin F."/>
            <person name="Kauserud H."/>
        </authorList>
    </citation>
    <scope>NUCLEOTIDE SEQUENCE</scope>
    <source>
        <strain evidence="1">CBHHK182m</strain>
    </source>
</reference>
<dbReference type="AlphaFoldDB" id="A0AAD7MXP4"/>
<evidence type="ECO:0000313" key="2">
    <source>
        <dbReference type="Proteomes" id="UP001215598"/>
    </source>
</evidence>
<name>A0AAD7MXP4_9AGAR</name>
<organism evidence="1 2">
    <name type="scientific">Mycena metata</name>
    <dbReference type="NCBI Taxonomy" id="1033252"/>
    <lineage>
        <taxon>Eukaryota</taxon>
        <taxon>Fungi</taxon>
        <taxon>Dikarya</taxon>
        <taxon>Basidiomycota</taxon>
        <taxon>Agaricomycotina</taxon>
        <taxon>Agaricomycetes</taxon>
        <taxon>Agaricomycetidae</taxon>
        <taxon>Agaricales</taxon>
        <taxon>Marasmiineae</taxon>
        <taxon>Mycenaceae</taxon>
        <taxon>Mycena</taxon>
    </lineage>
</organism>
<proteinExistence type="predicted"/>